<dbReference type="Proteomes" id="UP001353858">
    <property type="component" value="Unassembled WGS sequence"/>
</dbReference>
<proteinExistence type="predicted"/>
<evidence type="ECO:0000259" key="1">
    <source>
        <dbReference type="Pfam" id="PF05699"/>
    </source>
</evidence>
<organism evidence="2 3">
    <name type="scientific">Aquatica leii</name>
    <dbReference type="NCBI Taxonomy" id="1421715"/>
    <lineage>
        <taxon>Eukaryota</taxon>
        <taxon>Metazoa</taxon>
        <taxon>Ecdysozoa</taxon>
        <taxon>Arthropoda</taxon>
        <taxon>Hexapoda</taxon>
        <taxon>Insecta</taxon>
        <taxon>Pterygota</taxon>
        <taxon>Neoptera</taxon>
        <taxon>Endopterygota</taxon>
        <taxon>Coleoptera</taxon>
        <taxon>Polyphaga</taxon>
        <taxon>Elateriformia</taxon>
        <taxon>Elateroidea</taxon>
        <taxon>Lampyridae</taxon>
        <taxon>Luciolinae</taxon>
        <taxon>Aquatica</taxon>
    </lineage>
</organism>
<dbReference type="PANTHER" id="PTHR45913:SF19">
    <property type="entry name" value="LOW QUALITY PROTEIN: ZINC FINGER BED DOMAIN-CONTAINING PROTEIN 5-LIKE"/>
    <property type="match status" value="1"/>
</dbReference>
<evidence type="ECO:0000313" key="3">
    <source>
        <dbReference type="Proteomes" id="UP001353858"/>
    </source>
</evidence>
<dbReference type="EMBL" id="JARPUR010000002">
    <property type="protein sequence ID" value="KAK4882713.1"/>
    <property type="molecule type" value="Genomic_DNA"/>
</dbReference>
<evidence type="ECO:0000313" key="2">
    <source>
        <dbReference type="EMBL" id="KAK4882713.1"/>
    </source>
</evidence>
<feature type="domain" description="HAT C-terminal dimerisation" evidence="1">
    <location>
        <begin position="39"/>
        <end position="105"/>
    </location>
</feature>
<dbReference type="InterPro" id="IPR008906">
    <property type="entry name" value="HATC_C_dom"/>
</dbReference>
<reference evidence="3" key="1">
    <citation type="submission" date="2023-01" db="EMBL/GenBank/DDBJ databases">
        <title>Key to firefly adult light organ development and bioluminescence: homeobox transcription factors regulate luciferase expression and transportation to peroxisome.</title>
        <authorList>
            <person name="Fu X."/>
        </authorList>
    </citation>
    <scope>NUCLEOTIDE SEQUENCE [LARGE SCALE GENOMIC DNA]</scope>
</reference>
<dbReference type="PANTHER" id="PTHR45913">
    <property type="entry name" value="EPM2A-INTERACTING PROTEIN 1"/>
    <property type="match status" value="1"/>
</dbReference>
<dbReference type="Pfam" id="PF05699">
    <property type="entry name" value="Dimer_Tnp_hAT"/>
    <property type="match status" value="1"/>
</dbReference>
<gene>
    <name evidence="2" type="ORF">RN001_006032</name>
</gene>
<comment type="caution">
    <text evidence="2">The sequence shown here is derived from an EMBL/GenBank/DDBJ whole genome shotgun (WGS) entry which is preliminary data.</text>
</comment>
<dbReference type="AlphaFoldDB" id="A0AAN7PDI3"/>
<accession>A0AAN7PDI3</accession>
<name>A0AAN7PDI3_9COLE</name>
<dbReference type="GO" id="GO:0046983">
    <property type="term" value="F:protein dimerization activity"/>
    <property type="evidence" value="ECO:0007669"/>
    <property type="project" value="InterPro"/>
</dbReference>
<sequence>MKKLDLLNWICNPFQDPLPTGMSTKASEELIDLSEDSSQKNSFNRKQLTKFWLSVAGNYPCLLDEAMKVLLPFTTSYLCEAGFSNMVNIKTKYRNKLDLSNSLRLKVTKVEVDVKTVMAKHRKQFNPSH</sequence>
<keyword evidence="3" id="KW-1185">Reference proteome</keyword>
<protein>
    <recommendedName>
        <fullName evidence="1">HAT C-terminal dimerisation domain-containing protein</fullName>
    </recommendedName>
</protein>